<dbReference type="Proteomes" id="UP001501747">
    <property type="component" value="Unassembled WGS sequence"/>
</dbReference>
<reference evidence="2" key="1">
    <citation type="journal article" date="2019" name="Int. J. Syst. Evol. Microbiol.">
        <title>The Global Catalogue of Microorganisms (GCM) 10K type strain sequencing project: providing services to taxonomists for standard genome sequencing and annotation.</title>
        <authorList>
            <consortium name="The Broad Institute Genomics Platform"/>
            <consortium name="The Broad Institute Genome Sequencing Center for Infectious Disease"/>
            <person name="Wu L."/>
            <person name="Ma J."/>
        </authorList>
    </citation>
    <scope>NUCLEOTIDE SEQUENCE [LARGE SCALE GENOMIC DNA]</scope>
    <source>
        <strain evidence="2">JCM 17342</strain>
    </source>
</reference>
<dbReference type="EMBL" id="BAABAL010000027">
    <property type="protein sequence ID" value="GAA4036167.1"/>
    <property type="molecule type" value="Genomic_DNA"/>
</dbReference>
<evidence type="ECO:0000313" key="2">
    <source>
        <dbReference type="Proteomes" id="UP001501747"/>
    </source>
</evidence>
<comment type="caution">
    <text evidence="1">The sequence shown here is derived from an EMBL/GenBank/DDBJ whole genome shotgun (WGS) entry which is preliminary data.</text>
</comment>
<name>A0ABP7U552_9PSEU</name>
<proteinExistence type="predicted"/>
<evidence type="ECO:0008006" key="3">
    <source>
        <dbReference type="Google" id="ProtNLM"/>
    </source>
</evidence>
<evidence type="ECO:0000313" key="1">
    <source>
        <dbReference type="EMBL" id="GAA4036167.1"/>
    </source>
</evidence>
<organism evidence="1 2">
    <name type="scientific">Allokutzneria multivorans</name>
    <dbReference type="NCBI Taxonomy" id="1142134"/>
    <lineage>
        <taxon>Bacteria</taxon>
        <taxon>Bacillati</taxon>
        <taxon>Actinomycetota</taxon>
        <taxon>Actinomycetes</taxon>
        <taxon>Pseudonocardiales</taxon>
        <taxon>Pseudonocardiaceae</taxon>
        <taxon>Allokutzneria</taxon>
    </lineage>
</organism>
<sequence>MSHDSRPRCLYIVRDEFGRKLADYREVLPAQQVSIEDFRDDPALVADVVVPVHAGSDADLREEVDRICAERGIASVGVQLLPTRIVCGPAVVPGDTACHSCYRKRTAQHAAKAREFDVDASVSGLPLGFGAQHLAVASGLLELALTEIAEGVTGIGGTVRAFNLISGGVTASVTVAVDRCPRCGGRFAAARATGASPVPELL</sequence>
<dbReference type="Gene3D" id="3.40.50.720">
    <property type="entry name" value="NAD(P)-binding Rossmann-like Domain"/>
    <property type="match status" value="1"/>
</dbReference>
<protein>
    <recommendedName>
        <fullName evidence="3">Bacteriocin biosynthesis cyclodehydratase domain-containing protein</fullName>
    </recommendedName>
</protein>
<gene>
    <name evidence="1" type="ORF">GCM10022247_72350</name>
</gene>
<keyword evidence="2" id="KW-1185">Reference proteome</keyword>
<accession>A0ABP7U552</accession>